<dbReference type="Pfam" id="PF19629">
    <property type="entry name" value="DUF6133"/>
    <property type="match status" value="1"/>
</dbReference>
<reference evidence="2 3" key="1">
    <citation type="submission" date="2013-01" db="EMBL/GenBank/DDBJ databases">
        <title>The Genome Sequence of Clostridium clostridioforme 90A8.</title>
        <authorList>
            <consortium name="The Broad Institute Genome Sequencing Platform"/>
            <person name="Earl A."/>
            <person name="Ward D."/>
            <person name="Feldgarden M."/>
            <person name="Gevers D."/>
            <person name="Courvalin P."/>
            <person name="Lambert T."/>
            <person name="Walker B."/>
            <person name="Young S.K."/>
            <person name="Zeng Q."/>
            <person name="Gargeya S."/>
            <person name="Fitzgerald M."/>
            <person name="Haas B."/>
            <person name="Abouelleil A."/>
            <person name="Alvarado L."/>
            <person name="Arachchi H.M."/>
            <person name="Berlin A.M."/>
            <person name="Chapman S.B."/>
            <person name="Dewar J."/>
            <person name="Goldberg J."/>
            <person name="Griggs A."/>
            <person name="Gujja S."/>
            <person name="Hansen M."/>
            <person name="Howarth C."/>
            <person name="Imamovic A."/>
            <person name="Larimer J."/>
            <person name="McCowan C."/>
            <person name="Murphy C."/>
            <person name="Neiman D."/>
            <person name="Pearson M."/>
            <person name="Priest M."/>
            <person name="Roberts A."/>
            <person name="Saif S."/>
            <person name="Shea T."/>
            <person name="Sisk P."/>
            <person name="Sykes S."/>
            <person name="Wortman J."/>
            <person name="Nusbaum C."/>
            <person name="Birren B."/>
        </authorList>
    </citation>
    <scope>NUCLEOTIDE SEQUENCE [LARGE SCALE GENOMIC DNA]</scope>
    <source>
        <strain evidence="2 3">90A8</strain>
    </source>
</reference>
<dbReference type="EMBL" id="AGYR01000012">
    <property type="protein sequence ID" value="ENZ17899.1"/>
    <property type="molecule type" value="Genomic_DNA"/>
</dbReference>
<dbReference type="RefSeq" id="WP_002595346.1">
    <property type="nucleotide sequence ID" value="NZ_KB851009.1"/>
</dbReference>
<comment type="caution">
    <text evidence="2">The sequence shown here is derived from an EMBL/GenBank/DDBJ whole genome shotgun (WGS) entry which is preliminary data.</text>
</comment>
<evidence type="ECO:0000256" key="1">
    <source>
        <dbReference type="SAM" id="Phobius"/>
    </source>
</evidence>
<dbReference type="HOGENOM" id="CLU_179196_0_0_9"/>
<dbReference type="Proteomes" id="UP000013085">
    <property type="component" value="Unassembled WGS sequence"/>
</dbReference>
<dbReference type="InterPro" id="IPR045765">
    <property type="entry name" value="DUF6133"/>
</dbReference>
<protein>
    <submittedName>
        <fullName evidence="2">Uncharacterized protein</fullName>
    </submittedName>
</protein>
<keyword evidence="1" id="KW-1133">Transmembrane helix</keyword>
<gene>
    <name evidence="2" type="ORF">HMPREF1090_01449</name>
</gene>
<keyword evidence="1" id="KW-0472">Membrane</keyword>
<evidence type="ECO:0000313" key="2">
    <source>
        <dbReference type="EMBL" id="ENZ17899.1"/>
    </source>
</evidence>
<accession>A0A0E2HDT9</accession>
<dbReference type="AlphaFoldDB" id="A0A0E2HDT9"/>
<sequence length="79" mass="8824">MKKIRNQVTKFRAAVAVKVLQAKYKLFENTGEGYVDTAVKILLCVVLGALLLAGLYALFNDTVLPTLTRRIQEMFNYAG</sequence>
<feature type="transmembrane region" description="Helical" evidence="1">
    <location>
        <begin position="41"/>
        <end position="59"/>
    </location>
</feature>
<organism evidence="2 3">
    <name type="scientific">[Clostridium] clostridioforme 90A8</name>
    <dbReference type="NCBI Taxonomy" id="999408"/>
    <lineage>
        <taxon>Bacteria</taxon>
        <taxon>Bacillati</taxon>
        <taxon>Bacillota</taxon>
        <taxon>Clostridia</taxon>
        <taxon>Lachnospirales</taxon>
        <taxon>Lachnospiraceae</taxon>
        <taxon>Enterocloster</taxon>
    </lineage>
</organism>
<keyword evidence="1" id="KW-0812">Transmembrane</keyword>
<dbReference type="PATRIC" id="fig|999408.3.peg.1564"/>
<evidence type="ECO:0000313" key="3">
    <source>
        <dbReference type="Proteomes" id="UP000013085"/>
    </source>
</evidence>
<proteinExistence type="predicted"/>
<name>A0A0E2HDT9_9FIRM</name>